<dbReference type="AlphaFoldDB" id="A0A7R9A6Z5"/>
<protein>
    <submittedName>
        <fullName evidence="2">Uncharacterized protein</fullName>
    </submittedName>
</protein>
<name>A0A7R9A6Z5_9CRUS</name>
<evidence type="ECO:0000256" key="1">
    <source>
        <dbReference type="SAM" id="SignalP"/>
    </source>
</evidence>
<keyword evidence="3" id="KW-1185">Reference proteome</keyword>
<dbReference type="PANTHER" id="PTHR31296:SF1">
    <property type="entry name" value="MITOCHONDRIAL PROTEIN C2ORF69"/>
    <property type="match status" value="1"/>
</dbReference>
<dbReference type="Pfam" id="PF10561">
    <property type="entry name" value="C2orf69"/>
    <property type="match status" value="2"/>
</dbReference>
<evidence type="ECO:0000313" key="3">
    <source>
        <dbReference type="Proteomes" id="UP000677054"/>
    </source>
</evidence>
<organism evidence="2">
    <name type="scientific">Darwinula stevensoni</name>
    <dbReference type="NCBI Taxonomy" id="69355"/>
    <lineage>
        <taxon>Eukaryota</taxon>
        <taxon>Metazoa</taxon>
        <taxon>Ecdysozoa</taxon>
        <taxon>Arthropoda</taxon>
        <taxon>Crustacea</taxon>
        <taxon>Oligostraca</taxon>
        <taxon>Ostracoda</taxon>
        <taxon>Podocopa</taxon>
        <taxon>Podocopida</taxon>
        <taxon>Darwinulocopina</taxon>
        <taxon>Darwinuloidea</taxon>
        <taxon>Darwinulidae</taxon>
        <taxon>Darwinula</taxon>
    </lineage>
</organism>
<accession>A0A7R9A6Z5</accession>
<dbReference type="Proteomes" id="UP000677054">
    <property type="component" value="Unassembled WGS sequence"/>
</dbReference>
<dbReference type="InterPro" id="IPR018881">
    <property type="entry name" value="C2orf69_mit"/>
</dbReference>
<feature type="signal peptide" evidence="1">
    <location>
        <begin position="1"/>
        <end position="27"/>
    </location>
</feature>
<evidence type="ECO:0000313" key="2">
    <source>
        <dbReference type="EMBL" id="CAD7245650.1"/>
    </source>
</evidence>
<dbReference type="EMBL" id="LR900429">
    <property type="protein sequence ID" value="CAD7245650.1"/>
    <property type="molecule type" value="Genomic_DNA"/>
</dbReference>
<reference evidence="2" key="1">
    <citation type="submission" date="2020-11" db="EMBL/GenBank/DDBJ databases">
        <authorList>
            <person name="Tran Van P."/>
        </authorList>
    </citation>
    <scope>NUCLEOTIDE SEQUENCE</scope>
</reference>
<dbReference type="OrthoDB" id="419333at2759"/>
<dbReference type="PANTHER" id="PTHR31296">
    <property type="entry name" value="UPF0565 PROTEIN C2ORF69"/>
    <property type="match status" value="1"/>
</dbReference>
<feature type="chain" id="PRO_5036209700" evidence="1">
    <location>
        <begin position="28"/>
        <end position="314"/>
    </location>
</feature>
<keyword evidence="1" id="KW-0732">Signal</keyword>
<dbReference type="EMBL" id="CAJPEV010000912">
    <property type="protein sequence ID" value="CAG0889482.1"/>
    <property type="molecule type" value="Genomic_DNA"/>
</dbReference>
<gene>
    <name evidence="2" type="ORF">DSTB1V02_LOCUS5518</name>
</gene>
<sequence length="314" mass="35400">MQRGQLSAFSLYLKQLLVVVLPSQGFAAFMETCPAERRARRLLGVQGFETRKNDVVYASPLVAAEGAPVIVYFGGDVQDYRENMEAHRDNRRYARWDLESTAELLSSKFPKSHVMVVKPARMELKTFSCYDNFVQFTAEITPQIGGNWNAVAHLQLLLVSAFSLLNPPISMEKQELQLIGFSKGCVVLNQLLHELHFHKTTSLQVPDVLKRVVSMTWLDGGHAGGKDTWVVQRQVLQTFAQTGIGIDVHVTPYQVQDPNRPWIGKEEKRFSETLRALGAPIRRTLHFAEESPSLHLHFQLLNDFEPSGDVSDAL</sequence>
<proteinExistence type="predicted"/>
<dbReference type="GO" id="GO:0005739">
    <property type="term" value="C:mitochondrion"/>
    <property type="evidence" value="ECO:0007669"/>
    <property type="project" value="TreeGrafter"/>
</dbReference>